<reference evidence="2" key="1">
    <citation type="submission" date="2019-11" db="EMBL/GenBank/DDBJ databases">
        <authorList>
            <person name="Feng L."/>
        </authorList>
    </citation>
    <scope>NUCLEOTIDE SEQUENCE</scope>
    <source>
        <strain evidence="2">KOxytocaLFYP65</strain>
    </source>
</reference>
<evidence type="ECO:0000256" key="1">
    <source>
        <dbReference type="SAM" id="MobiDB-lite"/>
    </source>
</evidence>
<protein>
    <submittedName>
        <fullName evidence="2">Uncharacterized protein</fullName>
    </submittedName>
</protein>
<proteinExistence type="predicted"/>
<dbReference type="AlphaFoldDB" id="A0A6N2Y068"/>
<accession>A0A6N2Y068</accession>
<name>A0A6N2Y068_KLEOX</name>
<organism evidence="2">
    <name type="scientific">Klebsiella oxytoca</name>
    <dbReference type="NCBI Taxonomy" id="571"/>
    <lineage>
        <taxon>Bacteria</taxon>
        <taxon>Pseudomonadati</taxon>
        <taxon>Pseudomonadota</taxon>
        <taxon>Gammaproteobacteria</taxon>
        <taxon>Enterobacterales</taxon>
        <taxon>Enterobacteriaceae</taxon>
        <taxon>Klebsiella/Raoultella group</taxon>
        <taxon>Klebsiella</taxon>
    </lineage>
</organism>
<dbReference type="EMBL" id="CACRTM010000007">
    <property type="protein sequence ID" value="VYT60065.1"/>
    <property type="molecule type" value="Genomic_DNA"/>
</dbReference>
<sequence length="159" mass="17784">MFCEMIKPTWDGWSSIVGSHTVKLKLRDASRPLKTRRLGEIDGVISALNLRHTAVNKQFYGIDKTGGIRSQKCNGFADFRWLTNPAQRNLCSSASNKPLRSSSATSPPNPGVLTGPGLTTFTRIPRLCKSRAHERATLYKTTALALRYQVRRTECFTQK</sequence>
<evidence type="ECO:0000313" key="2">
    <source>
        <dbReference type="EMBL" id="VYT60065.1"/>
    </source>
</evidence>
<gene>
    <name evidence="2" type="ORF">KOLFYP65_02573</name>
</gene>
<feature type="region of interest" description="Disordered" evidence="1">
    <location>
        <begin position="93"/>
        <end position="116"/>
    </location>
</feature>
<feature type="compositionally biased region" description="Polar residues" evidence="1">
    <location>
        <begin position="93"/>
        <end position="106"/>
    </location>
</feature>